<dbReference type="STRING" id="644548.SCNU_13618"/>
<keyword evidence="8" id="KW-1185">Reference proteome</keyword>
<comment type="caution">
    <text evidence="7">The sequence shown here is derived from an EMBL/GenBank/DDBJ whole genome shotgun (WGS) entry which is preliminary data.</text>
</comment>
<dbReference type="PANTHER" id="PTHR34478">
    <property type="entry name" value="PROTEIN LEMA"/>
    <property type="match status" value="1"/>
</dbReference>
<dbReference type="PANTHER" id="PTHR34478:SF2">
    <property type="entry name" value="MEMBRANE PROTEIN"/>
    <property type="match status" value="1"/>
</dbReference>
<dbReference type="InterPro" id="IPR023353">
    <property type="entry name" value="LemA-like_dom_sf"/>
</dbReference>
<reference evidence="7 8" key="1">
    <citation type="journal article" date="2011" name="J. Bacteriol.">
        <title>Draft Genome Sequence of Gordonia neofelifaecis NRRL B-59395, a Cholesterol-Degrading Actinomycete.</title>
        <authorList>
            <person name="Ge F."/>
            <person name="Li W."/>
            <person name="Chen G."/>
            <person name="Liu Y."/>
            <person name="Zhang G."/>
            <person name="Yong B."/>
            <person name="Wang Q."/>
            <person name="Wang N."/>
            <person name="Huang Z."/>
            <person name="Li W."/>
            <person name="Wang J."/>
            <person name="Wu C."/>
            <person name="Xie Q."/>
            <person name="Liu G."/>
        </authorList>
    </citation>
    <scope>NUCLEOTIDE SEQUENCE [LARGE SCALE GENOMIC DNA]</scope>
    <source>
        <strain evidence="7 8">NRRL B-59395</strain>
    </source>
</reference>
<dbReference type="eggNOG" id="COG1704">
    <property type="taxonomic scope" value="Bacteria"/>
</dbReference>
<proteinExistence type="inferred from homology"/>
<dbReference type="Gene3D" id="1.20.1440.20">
    <property type="entry name" value="LemA-like domain"/>
    <property type="match status" value="1"/>
</dbReference>
<dbReference type="EMBL" id="AEUD01000011">
    <property type="protein sequence ID" value="EGD54624.1"/>
    <property type="molecule type" value="Genomic_DNA"/>
</dbReference>
<dbReference type="Pfam" id="PF04011">
    <property type="entry name" value="LemA"/>
    <property type="match status" value="1"/>
</dbReference>
<keyword evidence="5 6" id="KW-0472">Membrane</keyword>
<evidence type="ECO:0000313" key="7">
    <source>
        <dbReference type="EMBL" id="EGD54624.1"/>
    </source>
</evidence>
<evidence type="ECO:0000256" key="4">
    <source>
        <dbReference type="ARBA" id="ARBA00022989"/>
    </source>
</evidence>
<name>F1YL19_9ACTN</name>
<protein>
    <submittedName>
        <fullName evidence="7">LemA family protein</fullName>
    </submittedName>
</protein>
<comment type="similarity">
    <text evidence="2">Belongs to the LemA family.</text>
</comment>
<dbReference type="GO" id="GO:0016020">
    <property type="term" value="C:membrane"/>
    <property type="evidence" value="ECO:0007669"/>
    <property type="project" value="UniProtKB-SubCell"/>
</dbReference>
<dbReference type="RefSeq" id="WP_009679925.1">
    <property type="nucleotide sequence ID" value="NZ_AEUD01000011.1"/>
</dbReference>
<dbReference type="OrthoDB" id="9804152at2"/>
<evidence type="ECO:0000256" key="3">
    <source>
        <dbReference type="ARBA" id="ARBA00022692"/>
    </source>
</evidence>
<evidence type="ECO:0000256" key="1">
    <source>
        <dbReference type="ARBA" id="ARBA00004167"/>
    </source>
</evidence>
<dbReference type="InterPro" id="IPR007156">
    <property type="entry name" value="MamQ_LemA"/>
</dbReference>
<accession>F1YL19</accession>
<evidence type="ECO:0000256" key="2">
    <source>
        <dbReference type="ARBA" id="ARBA00008854"/>
    </source>
</evidence>
<evidence type="ECO:0000313" key="8">
    <source>
        <dbReference type="Proteomes" id="UP000035065"/>
    </source>
</evidence>
<gene>
    <name evidence="7" type="ORF">SCNU_13618</name>
</gene>
<evidence type="ECO:0000256" key="6">
    <source>
        <dbReference type="SAM" id="Phobius"/>
    </source>
</evidence>
<dbReference type="Proteomes" id="UP000035065">
    <property type="component" value="Unassembled WGS sequence"/>
</dbReference>
<keyword evidence="3 6" id="KW-0812">Transmembrane</keyword>
<sequence>MIWALIIIVVLLVLLAVFVMVGFNKLRKADITAQEALGGIDVQLTRRADLIPNLVNTVKGYAAHESGVLEAVTAARAHMQQAAQGSSVADKAAAEAQMSGALGRLFAVAENYPQLQAAPNFMALQTELAETENKLSFARQFYNDAVSRLNQAVQTIPWMLFSGMANVRAREFYQAPAGQELPPQVQF</sequence>
<feature type="transmembrane region" description="Helical" evidence="6">
    <location>
        <begin position="6"/>
        <end position="23"/>
    </location>
</feature>
<dbReference type="SUPFAM" id="SSF140478">
    <property type="entry name" value="LemA-like"/>
    <property type="match status" value="1"/>
</dbReference>
<organism evidence="7 8">
    <name type="scientific">Gordonia neofelifaecis NRRL B-59395</name>
    <dbReference type="NCBI Taxonomy" id="644548"/>
    <lineage>
        <taxon>Bacteria</taxon>
        <taxon>Bacillati</taxon>
        <taxon>Actinomycetota</taxon>
        <taxon>Actinomycetes</taxon>
        <taxon>Mycobacteriales</taxon>
        <taxon>Gordoniaceae</taxon>
        <taxon>Gordonia</taxon>
    </lineage>
</organism>
<comment type="subcellular location">
    <subcellularLocation>
        <location evidence="1">Membrane</location>
        <topology evidence="1">Single-pass membrane protein</topology>
    </subcellularLocation>
</comment>
<dbReference type="AlphaFoldDB" id="F1YL19"/>
<keyword evidence="4 6" id="KW-1133">Transmembrane helix</keyword>
<evidence type="ECO:0000256" key="5">
    <source>
        <dbReference type="ARBA" id="ARBA00023136"/>
    </source>
</evidence>